<keyword evidence="2 7" id="KW-0349">Heme</keyword>
<evidence type="ECO:0000256" key="7">
    <source>
        <dbReference type="RuleBase" id="RU000461"/>
    </source>
</evidence>
<comment type="caution">
    <text evidence="9">The sequence shown here is derived from an EMBL/GenBank/DDBJ whole genome shotgun (WGS) entry which is preliminary data.</text>
</comment>
<keyword evidence="4 7" id="KW-0560">Oxidoreductase</keyword>
<dbReference type="PANTHER" id="PTHR24291">
    <property type="entry name" value="CYTOCHROME P450 FAMILY 4"/>
    <property type="match status" value="1"/>
</dbReference>
<name>A0ABT9NXM3_9ACTN</name>
<dbReference type="InterPro" id="IPR002401">
    <property type="entry name" value="Cyt_P450_E_grp-I"/>
</dbReference>
<evidence type="ECO:0000256" key="4">
    <source>
        <dbReference type="ARBA" id="ARBA00023002"/>
    </source>
</evidence>
<proteinExistence type="inferred from homology"/>
<evidence type="ECO:0000313" key="9">
    <source>
        <dbReference type="EMBL" id="MDP9825184.1"/>
    </source>
</evidence>
<dbReference type="PRINTS" id="PR00463">
    <property type="entry name" value="EP450I"/>
</dbReference>
<reference evidence="9 10" key="1">
    <citation type="submission" date="2023-07" db="EMBL/GenBank/DDBJ databases">
        <title>Sequencing the genomes of 1000 actinobacteria strains.</title>
        <authorList>
            <person name="Klenk H.-P."/>
        </authorList>
    </citation>
    <scope>NUCLEOTIDE SEQUENCE [LARGE SCALE GENOMIC DNA]</scope>
    <source>
        <strain evidence="9 10">DSM 44388</strain>
    </source>
</reference>
<dbReference type="PANTHER" id="PTHR24291:SF50">
    <property type="entry name" value="BIFUNCTIONAL ALBAFLAVENONE MONOOXYGENASE_TERPENE SYNTHASE"/>
    <property type="match status" value="1"/>
</dbReference>
<dbReference type="Proteomes" id="UP001235712">
    <property type="component" value="Unassembled WGS sequence"/>
</dbReference>
<keyword evidence="3 7" id="KW-0479">Metal-binding</keyword>
<accession>A0ABT9NXM3</accession>
<dbReference type="PRINTS" id="PR00385">
    <property type="entry name" value="P450"/>
</dbReference>
<dbReference type="InterPro" id="IPR017972">
    <property type="entry name" value="Cyt_P450_CS"/>
</dbReference>
<sequence>MAWLEKVVECHGDLVAFPMPKTPVLLVNTPAGARHVLQRNHRNYTKATIQYGALSLVTGSGLLTSDGEVWRRHRRTLQPAFHHGGLDEVAASTVVAGEQLRTAWDQAPPYAPIDAEAAIMRAMLTVVGKTLFADDLSSAGSDLVHAVDRALRQVIARATNPLAAGPLSRLPTLSARRMRSAVSTLDQVTADIVARRRAQGIRPEDADLLAVLLRAAGDPTDPGEVSDHHSSGAGSRQPGPMASDQSDDAPPAPSSASPWMTEQEIRDELVTLVIAGHETVASSLVWTLHLLAESPDIQQRLYDELDSVLHGRAPEWKDIPSLTYTRAVVDEALRLYPPAWVITRRSAGPDTVDGVDVPEGTLIIVSPWLLHRSERNWPDAQRFEPSRFLDAAPGHGDRHPAYLPFGAGPRLCIGRDFALVESVLLLATLLRDRAVRRPAGTPSPAVEALVTLRPKHGMPLSLIPRIPR</sequence>
<evidence type="ECO:0000313" key="10">
    <source>
        <dbReference type="Proteomes" id="UP001235712"/>
    </source>
</evidence>
<protein>
    <submittedName>
        <fullName evidence="9">Cytochrome P450</fullName>
    </submittedName>
</protein>
<comment type="similarity">
    <text evidence="1 7">Belongs to the cytochrome P450 family.</text>
</comment>
<dbReference type="PROSITE" id="PS00086">
    <property type="entry name" value="CYTOCHROME_P450"/>
    <property type="match status" value="1"/>
</dbReference>
<dbReference type="SUPFAM" id="SSF48264">
    <property type="entry name" value="Cytochrome P450"/>
    <property type="match status" value="1"/>
</dbReference>
<evidence type="ECO:0000256" key="1">
    <source>
        <dbReference type="ARBA" id="ARBA00010617"/>
    </source>
</evidence>
<evidence type="ECO:0000256" key="6">
    <source>
        <dbReference type="ARBA" id="ARBA00023033"/>
    </source>
</evidence>
<dbReference type="Gene3D" id="1.10.630.10">
    <property type="entry name" value="Cytochrome P450"/>
    <property type="match status" value="1"/>
</dbReference>
<gene>
    <name evidence="9" type="ORF">J2S57_000933</name>
</gene>
<dbReference type="InterPro" id="IPR050196">
    <property type="entry name" value="Cytochrome_P450_Monoox"/>
</dbReference>
<dbReference type="InterPro" id="IPR036396">
    <property type="entry name" value="Cyt_P450_sf"/>
</dbReference>
<keyword evidence="6 7" id="KW-0503">Monooxygenase</keyword>
<evidence type="ECO:0000256" key="3">
    <source>
        <dbReference type="ARBA" id="ARBA00022723"/>
    </source>
</evidence>
<evidence type="ECO:0000256" key="2">
    <source>
        <dbReference type="ARBA" id="ARBA00022617"/>
    </source>
</evidence>
<keyword evidence="5 7" id="KW-0408">Iron</keyword>
<evidence type="ECO:0000256" key="8">
    <source>
        <dbReference type="SAM" id="MobiDB-lite"/>
    </source>
</evidence>
<dbReference type="EMBL" id="JAUSQZ010000001">
    <property type="protein sequence ID" value="MDP9825184.1"/>
    <property type="molecule type" value="Genomic_DNA"/>
</dbReference>
<keyword evidence="10" id="KW-1185">Reference proteome</keyword>
<feature type="region of interest" description="Disordered" evidence="8">
    <location>
        <begin position="219"/>
        <end position="259"/>
    </location>
</feature>
<dbReference type="Pfam" id="PF00067">
    <property type="entry name" value="p450"/>
    <property type="match status" value="2"/>
</dbReference>
<organism evidence="9 10">
    <name type="scientific">Kineosporia succinea</name>
    <dbReference type="NCBI Taxonomy" id="84632"/>
    <lineage>
        <taxon>Bacteria</taxon>
        <taxon>Bacillati</taxon>
        <taxon>Actinomycetota</taxon>
        <taxon>Actinomycetes</taxon>
        <taxon>Kineosporiales</taxon>
        <taxon>Kineosporiaceae</taxon>
        <taxon>Kineosporia</taxon>
    </lineage>
</organism>
<evidence type="ECO:0000256" key="5">
    <source>
        <dbReference type="ARBA" id="ARBA00023004"/>
    </source>
</evidence>
<dbReference type="InterPro" id="IPR001128">
    <property type="entry name" value="Cyt_P450"/>
</dbReference>